<dbReference type="SUPFAM" id="SSF88723">
    <property type="entry name" value="PIN domain-like"/>
    <property type="match status" value="1"/>
</dbReference>
<keyword evidence="9" id="KW-0496">Mitochondrion</keyword>
<evidence type="ECO:0000256" key="8">
    <source>
        <dbReference type="ARBA" id="ARBA00023125"/>
    </source>
</evidence>
<keyword evidence="4" id="KW-0255">Endonuclease</keyword>
<dbReference type="SMART" id="SM00485">
    <property type="entry name" value="XPGN"/>
    <property type="match status" value="1"/>
</dbReference>
<dbReference type="Gene3D" id="3.40.50.1010">
    <property type="entry name" value="5'-nuclease"/>
    <property type="match status" value="1"/>
</dbReference>
<dbReference type="InterPro" id="IPR019974">
    <property type="entry name" value="XPG_CS"/>
</dbReference>
<dbReference type="EMBL" id="GL984225">
    <property type="protein sequence ID" value="EGR28613.1"/>
    <property type="molecule type" value="Genomic_DNA"/>
</dbReference>
<evidence type="ECO:0000256" key="10">
    <source>
        <dbReference type="ARBA" id="ARBA00023204"/>
    </source>
</evidence>
<dbReference type="GeneID" id="14904702"/>
<dbReference type="InterPro" id="IPR006086">
    <property type="entry name" value="XPG-I_dom"/>
</dbReference>
<evidence type="ECO:0000313" key="17">
    <source>
        <dbReference type="Proteomes" id="UP000008983"/>
    </source>
</evidence>
<evidence type="ECO:0000256" key="3">
    <source>
        <dbReference type="ARBA" id="ARBA00022722"/>
    </source>
</evidence>
<dbReference type="InParanoid" id="G0R1N6"/>
<keyword evidence="12" id="KW-0479">Metal-binding</keyword>
<feature type="compositionally biased region" description="Polar residues" evidence="13">
    <location>
        <begin position="544"/>
        <end position="559"/>
    </location>
</feature>
<dbReference type="EC" id="3.1.-.-" evidence="12"/>
<protein>
    <recommendedName>
        <fullName evidence="12">Exonuclease 1</fullName>
        <ecNumber evidence="12">3.1.-.-</ecNumber>
    </recommendedName>
</protein>
<sequence length="576" mass="68153">MGIEGLSQLIKPILEKKYLSQLNIKSVAVDAMYFLYKGCYACSYQLNNNIETKEYMIYLFKIIKLLQFYKIEPIIVFDGRSLPAKDLTHKQRENTKQKNLDIANKLIEEGKKQESFKYFSRCLRVNKKMIYEVIDTLFHNKIKFVISPYEADAQIAFMVRKGITDAAVTEDSDLICYGCPRVIFKLKLDGSCEYLDLNKYTENQALRKTIQCESLRCFLAQSENNRILICIMAGSDYIPSIHGIGIKKAIDLFYRLNNFQSVMRKLRVELKFDIPQKYEEMVQKVSLIFKHQLVFDFQEKILTYINELGSDFKKEDLRQIGIKIEYFEEVCQGLRDVYSLEKRQIKESKLDLQKQYLNYNSIKKNYDQYKQYNNNENNSFCKNKQEKIIKNKDEILINNKEKNNDEKSSENQLFENIENYNFSEDEENLKEIQIQEKQNVNFFKKIKAENQDKNALFSLESFCDAFLNDYKQLENANEDFCVRIQQEIKRNENKEELQKSVIKINPFIKQNTINTSPLDSLEAFNVEKIPRQQSSAKPEKRVLINNQKFNKSQQENVKSVQKEKNKKNLYSSFFKN</sequence>
<accession>G0R1N6</accession>
<evidence type="ECO:0000256" key="11">
    <source>
        <dbReference type="ARBA" id="ARBA00023242"/>
    </source>
</evidence>
<evidence type="ECO:0000256" key="1">
    <source>
        <dbReference type="ARBA" id="ARBA00004123"/>
    </source>
</evidence>
<keyword evidence="7 12" id="KW-0269">Exonuclease</keyword>
<dbReference type="InterPro" id="IPR006084">
    <property type="entry name" value="XPG/Rad2"/>
</dbReference>
<dbReference type="SUPFAM" id="SSF47807">
    <property type="entry name" value="5' to 3' exonuclease, C-terminal subdomain"/>
    <property type="match status" value="1"/>
</dbReference>
<dbReference type="Gene3D" id="1.10.150.20">
    <property type="entry name" value="5' to 3' exonuclease, C-terminal subdomain"/>
    <property type="match status" value="1"/>
</dbReference>
<keyword evidence="8 12" id="KW-0238">DNA-binding</keyword>
<name>G0R1N6_ICHMU</name>
<evidence type="ECO:0000256" key="6">
    <source>
        <dbReference type="ARBA" id="ARBA00022801"/>
    </source>
</evidence>
<evidence type="ECO:0000259" key="15">
    <source>
        <dbReference type="SMART" id="SM00485"/>
    </source>
</evidence>
<dbReference type="OMA" id="DVTFEMC"/>
<keyword evidence="17" id="KW-1185">Reference proteome</keyword>
<dbReference type="GO" id="GO:0005634">
    <property type="term" value="C:nucleus"/>
    <property type="evidence" value="ECO:0007669"/>
    <property type="project" value="UniProtKB-SubCell"/>
</dbReference>
<proteinExistence type="inferred from homology"/>
<dbReference type="InterPro" id="IPR044752">
    <property type="entry name" value="PIN-like_EXO1"/>
</dbReference>
<gene>
    <name evidence="16" type="ORF">IMG5_171750</name>
</gene>
<dbReference type="GO" id="GO:0035312">
    <property type="term" value="F:5'-3' DNA exonuclease activity"/>
    <property type="evidence" value="ECO:0007669"/>
    <property type="project" value="UniProtKB-UniRule"/>
</dbReference>
<keyword evidence="6 12" id="KW-0378">Hydrolase</keyword>
<feature type="domain" description="XPG N-terminal" evidence="15">
    <location>
        <begin position="1"/>
        <end position="99"/>
    </location>
</feature>
<dbReference type="PROSITE" id="PS00841">
    <property type="entry name" value="XPG_1"/>
    <property type="match status" value="1"/>
</dbReference>
<evidence type="ECO:0000256" key="9">
    <source>
        <dbReference type="ARBA" id="ARBA00023128"/>
    </source>
</evidence>
<dbReference type="InterPro" id="IPR036279">
    <property type="entry name" value="5-3_exonuclease_C_sf"/>
</dbReference>
<comment type="subcellular location">
    <subcellularLocation>
        <location evidence="1 12">Nucleus</location>
    </subcellularLocation>
</comment>
<dbReference type="PANTHER" id="PTHR11081">
    <property type="entry name" value="FLAP ENDONUCLEASE FAMILY MEMBER"/>
    <property type="match status" value="1"/>
</dbReference>
<keyword evidence="11 12" id="KW-0539">Nucleus</keyword>
<dbReference type="InterPro" id="IPR029060">
    <property type="entry name" value="PIN-like_dom_sf"/>
</dbReference>
<keyword evidence="12" id="KW-0228">DNA excision</keyword>
<dbReference type="OrthoDB" id="26491at2759"/>
<dbReference type="FunFam" id="3.40.50.1010:FF:000111">
    <property type="entry name" value="Exonuclease 1"/>
    <property type="match status" value="1"/>
</dbReference>
<dbReference type="PANTHER" id="PTHR11081:SF8">
    <property type="entry name" value="EXONUCLEASE 1"/>
    <property type="match status" value="1"/>
</dbReference>
<dbReference type="AlphaFoldDB" id="G0R1N6"/>
<feature type="domain" description="XPG-I" evidence="14">
    <location>
        <begin position="137"/>
        <end position="206"/>
    </location>
</feature>
<dbReference type="RefSeq" id="XP_004029849.1">
    <property type="nucleotide sequence ID" value="XM_004029801.1"/>
</dbReference>
<dbReference type="GO" id="GO:0003677">
    <property type="term" value="F:DNA binding"/>
    <property type="evidence" value="ECO:0007669"/>
    <property type="project" value="UniProtKB-UniRule"/>
</dbReference>
<keyword evidence="12" id="KW-0460">Magnesium</keyword>
<comment type="similarity">
    <text evidence="12">Belongs to the XPG/RAD2 endonuclease family. EXO1 subfamily.</text>
</comment>
<keyword evidence="12" id="KW-0267">Excision nuclease</keyword>
<dbReference type="GO" id="GO:0046872">
    <property type="term" value="F:metal ion binding"/>
    <property type="evidence" value="ECO:0007669"/>
    <property type="project" value="UniProtKB-UniRule"/>
</dbReference>
<evidence type="ECO:0000256" key="7">
    <source>
        <dbReference type="ARBA" id="ARBA00022839"/>
    </source>
</evidence>
<evidence type="ECO:0000256" key="13">
    <source>
        <dbReference type="SAM" id="MobiDB-lite"/>
    </source>
</evidence>
<dbReference type="Pfam" id="PF00867">
    <property type="entry name" value="XPG_I"/>
    <property type="match status" value="1"/>
</dbReference>
<evidence type="ECO:0000259" key="14">
    <source>
        <dbReference type="SMART" id="SM00484"/>
    </source>
</evidence>
<organism evidence="16 17">
    <name type="scientific">Ichthyophthirius multifiliis</name>
    <name type="common">White spot disease agent</name>
    <name type="synonym">Ich</name>
    <dbReference type="NCBI Taxonomy" id="5932"/>
    <lineage>
        <taxon>Eukaryota</taxon>
        <taxon>Sar</taxon>
        <taxon>Alveolata</taxon>
        <taxon>Ciliophora</taxon>
        <taxon>Intramacronucleata</taxon>
        <taxon>Oligohymenophorea</taxon>
        <taxon>Hymenostomatida</taxon>
        <taxon>Ophryoglenina</taxon>
        <taxon>Ichthyophthirius</taxon>
    </lineage>
</organism>
<keyword evidence="10 12" id="KW-0234">DNA repair</keyword>
<dbReference type="GO" id="GO:0006281">
    <property type="term" value="P:DNA repair"/>
    <property type="evidence" value="ECO:0007669"/>
    <property type="project" value="UniProtKB-UniRule"/>
</dbReference>
<dbReference type="eggNOG" id="KOG2518">
    <property type="taxonomic scope" value="Eukaryota"/>
</dbReference>
<dbReference type="GO" id="GO:0017108">
    <property type="term" value="F:5'-flap endonuclease activity"/>
    <property type="evidence" value="ECO:0007669"/>
    <property type="project" value="TreeGrafter"/>
</dbReference>
<dbReference type="PRINTS" id="PR00853">
    <property type="entry name" value="XPGRADSUPER"/>
</dbReference>
<dbReference type="CDD" id="cd09857">
    <property type="entry name" value="PIN_EXO1"/>
    <property type="match status" value="1"/>
</dbReference>
<evidence type="ECO:0000256" key="2">
    <source>
        <dbReference type="ARBA" id="ARBA00022553"/>
    </source>
</evidence>
<feature type="region of interest" description="Disordered" evidence="13">
    <location>
        <begin position="532"/>
        <end position="576"/>
    </location>
</feature>
<dbReference type="SMART" id="SM00484">
    <property type="entry name" value="XPGI"/>
    <property type="match status" value="1"/>
</dbReference>
<keyword evidence="5 12" id="KW-0227">DNA damage</keyword>
<keyword evidence="2" id="KW-0597">Phosphoprotein</keyword>
<comment type="function">
    <text evidence="12">5'-&gt;3' double-stranded DNA exonuclease which may also possess a cryptic 3'-&gt;5' double-stranded DNA exonuclease activity. Functions in DNA mismatch repair.</text>
</comment>
<evidence type="ECO:0000256" key="12">
    <source>
        <dbReference type="RuleBase" id="RU910737"/>
    </source>
</evidence>
<evidence type="ECO:0000313" key="16">
    <source>
        <dbReference type="EMBL" id="EGR28613.1"/>
    </source>
</evidence>
<dbReference type="STRING" id="857967.G0R1N6"/>
<dbReference type="InterPro" id="IPR006085">
    <property type="entry name" value="XPG_DNA_repair_N"/>
</dbReference>
<evidence type="ECO:0000256" key="5">
    <source>
        <dbReference type="ARBA" id="ARBA00022763"/>
    </source>
</evidence>
<comment type="cofactor">
    <cofactor evidence="12">
        <name>Mg(2+)</name>
        <dbReference type="ChEBI" id="CHEBI:18420"/>
    </cofactor>
    <text evidence="12">Binds 2 magnesium ions per subunit. They probably participate in the reaction catalyzed by the enzyme. May bind an additional third magnesium ion after substrate binding.</text>
</comment>
<reference evidence="16 17" key="1">
    <citation type="submission" date="2011-07" db="EMBL/GenBank/DDBJ databases">
        <authorList>
            <person name="Coyne R."/>
            <person name="Brami D."/>
            <person name="Johnson J."/>
            <person name="Hostetler J."/>
            <person name="Hannick L."/>
            <person name="Clark T."/>
            <person name="Cassidy-Hanley D."/>
            <person name="Inman J."/>
        </authorList>
    </citation>
    <scope>NUCLEOTIDE SEQUENCE [LARGE SCALE GENOMIC DNA]</scope>
    <source>
        <strain evidence="16 17">G5</strain>
    </source>
</reference>
<dbReference type="Pfam" id="PF00752">
    <property type="entry name" value="XPG_N"/>
    <property type="match status" value="1"/>
</dbReference>
<dbReference type="Proteomes" id="UP000008983">
    <property type="component" value="Unassembled WGS sequence"/>
</dbReference>
<keyword evidence="3 12" id="KW-0540">Nuclease</keyword>
<evidence type="ECO:0000256" key="4">
    <source>
        <dbReference type="ARBA" id="ARBA00022759"/>
    </source>
</evidence>